<protein>
    <recommendedName>
        <fullName evidence="1">VOC domain-containing protein</fullName>
    </recommendedName>
</protein>
<dbReference type="Pfam" id="PF00903">
    <property type="entry name" value="Glyoxalase"/>
    <property type="match status" value="1"/>
</dbReference>
<dbReference type="PROSITE" id="PS51257">
    <property type="entry name" value="PROKAR_LIPOPROTEIN"/>
    <property type="match status" value="1"/>
</dbReference>
<dbReference type="InterPro" id="IPR004360">
    <property type="entry name" value="Glyas_Fos-R_dOase_dom"/>
</dbReference>
<dbReference type="PROSITE" id="PS51819">
    <property type="entry name" value="VOC"/>
    <property type="match status" value="1"/>
</dbReference>
<keyword evidence="3" id="KW-1185">Reference proteome</keyword>
<accession>A0ABQ3I803</accession>
<dbReference type="Gene3D" id="3.10.180.10">
    <property type="entry name" value="2,3-Dihydroxybiphenyl 1,2-Dioxygenase, domain 1"/>
    <property type="match status" value="1"/>
</dbReference>
<dbReference type="SUPFAM" id="SSF54593">
    <property type="entry name" value="Glyoxalase/Bleomycin resistance protein/Dihydroxybiphenyl dioxygenase"/>
    <property type="match status" value="1"/>
</dbReference>
<dbReference type="InterPro" id="IPR037523">
    <property type="entry name" value="VOC_core"/>
</dbReference>
<sequence>MKKIFLQGIFALLLCACSKPGTTDLVSFEVYCEMVANGAKPIALSHPMTMEEADRAMPEFAQVARKNNLYVYREDNFPVSALFPAETTRERSVFVIFKDSLRLEQYRQLKQDIAGRRWDDQLLARRMGRLLGYSTQGINHLLMENTAFRTINSFGIKEQTTHLYYNDLARAKQFYAEQLGFTPLEDNRFQISSTSYIQLHALSAEHSKEQPKSTAIALLTDQLPEWYAYVQKLGIPIKYSYKPKEGGPHDGFVAIDPEGYLLEFEQFKQHPENELLMAALSKVPYLTTTVDSLGFYGSITWTYHQDLLAQQNYYQEMLGFEMVADQGWTKIFQTSHSSFIGLVDERRGMENYANEKAVEIGWKVERLEALQNYLRTSNPGFSGSLIGPELYTYRFY</sequence>
<proteinExistence type="predicted"/>
<dbReference type="InterPro" id="IPR029068">
    <property type="entry name" value="Glyas_Bleomycin-R_OHBP_Dase"/>
</dbReference>
<comment type="caution">
    <text evidence="2">The sequence shown here is derived from an EMBL/GenBank/DDBJ whole genome shotgun (WGS) entry which is preliminary data.</text>
</comment>
<evidence type="ECO:0000259" key="1">
    <source>
        <dbReference type="PROSITE" id="PS51819"/>
    </source>
</evidence>
<feature type="domain" description="VOC" evidence="1">
    <location>
        <begin position="155"/>
        <end position="267"/>
    </location>
</feature>
<dbReference type="RefSeq" id="WP_189629372.1">
    <property type="nucleotide sequence ID" value="NZ_BNAG01000002.1"/>
</dbReference>
<dbReference type="EMBL" id="BNAG01000002">
    <property type="protein sequence ID" value="GHE59353.1"/>
    <property type="molecule type" value="Genomic_DNA"/>
</dbReference>
<reference evidence="3" key="1">
    <citation type="journal article" date="2019" name="Int. J. Syst. Evol. Microbiol.">
        <title>The Global Catalogue of Microorganisms (GCM) 10K type strain sequencing project: providing services to taxonomists for standard genome sequencing and annotation.</title>
        <authorList>
            <consortium name="The Broad Institute Genomics Platform"/>
            <consortium name="The Broad Institute Genome Sequencing Center for Infectious Disease"/>
            <person name="Wu L."/>
            <person name="Ma J."/>
        </authorList>
    </citation>
    <scope>NUCLEOTIDE SEQUENCE [LARGE SCALE GENOMIC DNA]</scope>
    <source>
        <strain evidence="3">CGMCC 1.15111</strain>
    </source>
</reference>
<evidence type="ECO:0000313" key="3">
    <source>
        <dbReference type="Proteomes" id="UP000658258"/>
    </source>
</evidence>
<name>A0ABQ3I803_9BACT</name>
<evidence type="ECO:0000313" key="2">
    <source>
        <dbReference type="EMBL" id="GHE59353.1"/>
    </source>
</evidence>
<organism evidence="2 3">
    <name type="scientific">Roseivirga thermotolerans</name>
    <dbReference type="NCBI Taxonomy" id="1758176"/>
    <lineage>
        <taxon>Bacteria</taxon>
        <taxon>Pseudomonadati</taxon>
        <taxon>Bacteroidota</taxon>
        <taxon>Cytophagia</taxon>
        <taxon>Cytophagales</taxon>
        <taxon>Roseivirgaceae</taxon>
        <taxon>Roseivirga</taxon>
    </lineage>
</organism>
<dbReference type="Proteomes" id="UP000658258">
    <property type="component" value="Unassembled WGS sequence"/>
</dbReference>
<gene>
    <name evidence="2" type="ORF">GCM10011340_12490</name>
</gene>
<dbReference type="CDD" id="cd06587">
    <property type="entry name" value="VOC"/>
    <property type="match status" value="1"/>
</dbReference>